<dbReference type="Pfam" id="PF10094">
    <property type="entry name" value="DUF2332"/>
    <property type="match status" value="1"/>
</dbReference>
<dbReference type="STRING" id="517719.SAMN05421762_0695"/>
<gene>
    <name evidence="1" type="ORF">SAMN05421762_0695</name>
</gene>
<accession>A0A1I1IKU0</accession>
<dbReference type="PIRSF" id="PIRSF012608">
    <property type="entry name" value="UCP012608"/>
    <property type="match status" value="1"/>
</dbReference>
<dbReference type="Proteomes" id="UP000231644">
    <property type="component" value="Unassembled WGS sequence"/>
</dbReference>
<keyword evidence="2" id="KW-1185">Reference proteome</keyword>
<dbReference type="AlphaFoldDB" id="A0A1I1IKU0"/>
<evidence type="ECO:0000313" key="1">
    <source>
        <dbReference type="EMBL" id="SFC36571.1"/>
    </source>
</evidence>
<name>A0A1I1IKU0_9RHOB</name>
<dbReference type="RefSeq" id="WP_093450435.1">
    <property type="nucleotide sequence ID" value="NZ_FNZG01000002.1"/>
</dbReference>
<sequence>MTQPLDLLRLFDAQAEACESLGSPFMGRLLRLLGRRMAPGDPVSDRLLAWPGDATAYGDAIALRLAGALHALVLMGQDAELQAAYPPNLLDDERLWAAVSGAMARHPEHMQHWLDSAPQTNEVRRATAMILATHMLAARCPGLPFRISELGASAGLNLFFDRFGLALPDGTTRGPSRPVLTLSPDWTGPLPPQSQVVIADRRGVDLNPLDPTSPADVLRLRSYTWPDQPDRMARLDAALSVATPVVDRADAGAWLTARLDTPARGQIDLIYHTIAWQYFPADTDAACATAIANAGARATPTAPVAHLSVEADGKAPGAALRLTLWTGTPEPEILNLGRMDAHGRHIALAGPVR</sequence>
<dbReference type="InterPro" id="IPR011200">
    <property type="entry name" value="UCP012608"/>
</dbReference>
<dbReference type="OrthoDB" id="7666987at2"/>
<protein>
    <recommendedName>
        <fullName evidence="3">DUF2332 domain-containing protein</fullName>
    </recommendedName>
</protein>
<evidence type="ECO:0000313" key="2">
    <source>
        <dbReference type="Proteomes" id="UP000231644"/>
    </source>
</evidence>
<reference evidence="1 2" key="1">
    <citation type="submission" date="2016-10" db="EMBL/GenBank/DDBJ databases">
        <authorList>
            <person name="de Groot N.N."/>
        </authorList>
    </citation>
    <scope>NUCLEOTIDE SEQUENCE [LARGE SCALE GENOMIC DNA]</scope>
    <source>
        <strain evidence="1 2">DSM 29619</strain>
    </source>
</reference>
<dbReference type="EMBL" id="FOLX01000001">
    <property type="protein sequence ID" value="SFC36571.1"/>
    <property type="molecule type" value="Genomic_DNA"/>
</dbReference>
<organism evidence="1 2">
    <name type="scientific">Pseudooceanicola nitratireducens</name>
    <dbReference type="NCBI Taxonomy" id="517719"/>
    <lineage>
        <taxon>Bacteria</taxon>
        <taxon>Pseudomonadati</taxon>
        <taxon>Pseudomonadota</taxon>
        <taxon>Alphaproteobacteria</taxon>
        <taxon>Rhodobacterales</taxon>
        <taxon>Paracoccaceae</taxon>
        <taxon>Pseudooceanicola</taxon>
    </lineage>
</organism>
<evidence type="ECO:0008006" key="3">
    <source>
        <dbReference type="Google" id="ProtNLM"/>
    </source>
</evidence>
<proteinExistence type="predicted"/>